<evidence type="ECO:0000256" key="4">
    <source>
        <dbReference type="ARBA" id="ARBA00022490"/>
    </source>
</evidence>
<evidence type="ECO:0000259" key="16">
    <source>
        <dbReference type="PROSITE" id="PS51755"/>
    </source>
</evidence>
<feature type="DNA-binding region" description="OmpR/PhoB-type" evidence="14">
    <location>
        <begin position="129"/>
        <end position="227"/>
    </location>
</feature>
<evidence type="ECO:0000259" key="15">
    <source>
        <dbReference type="PROSITE" id="PS50110"/>
    </source>
</evidence>
<evidence type="ECO:0000256" key="9">
    <source>
        <dbReference type="ARBA" id="ARBA00023125"/>
    </source>
</evidence>
<feature type="domain" description="Response regulatory" evidence="15">
    <location>
        <begin position="3"/>
        <end position="119"/>
    </location>
</feature>
<organism evidence="17">
    <name type="scientific">uncultured Thiotrichaceae bacterium</name>
    <dbReference type="NCBI Taxonomy" id="298394"/>
    <lineage>
        <taxon>Bacteria</taxon>
        <taxon>Pseudomonadati</taxon>
        <taxon>Pseudomonadota</taxon>
        <taxon>Gammaproteobacteria</taxon>
        <taxon>Thiotrichales</taxon>
        <taxon>Thiotrichaceae</taxon>
        <taxon>environmental samples</taxon>
    </lineage>
</organism>
<evidence type="ECO:0000256" key="12">
    <source>
        <dbReference type="ARBA" id="ARBA00024735"/>
    </source>
</evidence>
<dbReference type="FunFam" id="1.10.10.10:FF:000011">
    <property type="entry name" value="Phosphate regulon transcriptional regulator PhoB"/>
    <property type="match status" value="1"/>
</dbReference>
<evidence type="ECO:0000256" key="1">
    <source>
        <dbReference type="ARBA" id="ARBA00004496"/>
    </source>
</evidence>
<dbReference type="InterPro" id="IPR001867">
    <property type="entry name" value="OmpR/PhoB-type_DNA-bd"/>
</dbReference>
<comment type="subcellular location">
    <subcellularLocation>
        <location evidence="1">Cytoplasm</location>
    </subcellularLocation>
</comment>
<evidence type="ECO:0000256" key="7">
    <source>
        <dbReference type="ARBA" id="ARBA00023012"/>
    </source>
</evidence>
<dbReference type="Gene3D" id="3.40.50.2300">
    <property type="match status" value="1"/>
</dbReference>
<dbReference type="InterPro" id="IPR016032">
    <property type="entry name" value="Sig_transdc_resp-reg_C-effctor"/>
</dbReference>
<keyword evidence="10" id="KW-0010">Activator</keyword>
<evidence type="ECO:0000256" key="13">
    <source>
        <dbReference type="PROSITE-ProRule" id="PRU00169"/>
    </source>
</evidence>
<dbReference type="PROSITE" id="PS50110">
    <property type="entry name" value="RESPONSE_REGULATORY"/>
    <property type="match status" value="1"/>
</dbReference>
<dbReference type="GO" id="GO:0000156">
    <property type="term" value="F:phosphorelay response regulator activity"/>
    <property type="evidence" value="ECO:0007669"/>
    <property type="project" value="InterPro"/>
</dbReference>
<keyword evidence="4" id="KW-0963">Cytoplasm</keyword>
<gene>
    <name evidence="17" type="ORF">HELGO_WM41840</name>
</gene>
<dbReference type="GO" id="GO:0006355">
    <property type="term" value="P:regulation of DNA-templated transcription"/>
    <property type="evidence" value="ECO:0007669"/>
    <property type="project" value="InterPro"/>
</dbReference>
<sequence length="230" mass="26170">MKNILIVEDEAPIRTMVSYALSQAGYHLTEAGDAYEANEYISDQEPDLILMDWMLPGQNGVEITKRLKQNIKTRHIPIIMLTALNSEQDKVTGLSVGADDYISKPFSPRELVARINAVIRRANPDSCTDSVLSCHQLTLDPVSHRVCVGDQLLSPGPTEYRLLKFLMLHPDRVYSREQLLDNVWGQNVYVEERTVDVHILRLRQSLMPYGYDRHVQTVRGAGYRFTVSVE</sequence>
<name>A0A6S6U7N1_9GAMM</name>
<dbReference type="GO" id="GO:0005829">
    <property type="term" value="C:cytosol"/>
    <property type="evidence" value="ECO:0007669"/>
    <property type="project" value="TreeGrafter"/>
</dbReference>
<dbReference type="SMART" id="SM00862">
    <property type="entry name" value="Trans_reg_C"/>
    <property type="match status" value="1"/>
</dbReference>
<dbReference type="InterPro" id="IPR011879">
    <property type="entry name" value="Sig_transdc_resp-reg_PhoB"/>
</dbReference>
<dbReference type="SMART" id="SM00448">
    <property type="entry name" value="REC"/>
    <property type="match status" value="1"/>
</dbReference>
<evidence type="ECO:0000256" key="5">
    <source>
        <dbReference type="ARBA" id="ARBA00022553"/>
    </source>
</evidence>
<keyword evidence="3" id="KW-0813">Transport</keyword>
<dbReference type="InterPro" id="IPR036388">
    <property type="entry name" value="WH-like_DNA-bd_sf"/>
</dbReference>
<dbReference type="Gene3D" id="1.10.10.10">
    <property type="entry name" value="Winged helix-like DNA-binding domain superfamily/Winged helix DNA-binding domain"/>
    <property type="match status" value="1"/>
</dbReference>
<dbReference type="SUPFAM" id="SSF52172">
    <property type="entry name" value="CheY-like"/>
    <property type="match status" value="1"/>
</dbReference>
<comment type="function">
    <text evidence="12">This protein is a positive regulator for the phosphate regulon. Transcription of this operon is positively regulated by PhoB and PhoR when phosphate is limited.</text>
</comment>
<dbReference type="PANTHER" id="PTHR48111:SF40">
    <property type="entry name" value="PHOSPHATE REGULON TRANSCRIPTIONAL REGULATORY PROTEIN PHOB"/>
    <property type="match status" value="1"/>
</dbReference>
<reference evidence="17" key="1">
    <citation type="submission" date="2020-01" db="EMBL/GenBank/DDBJ databases">
        <authorList>
            <person name="Meier V. D."/>
            <person name="Meier V D."/>
        </authorList>
    </citation>
    <scope>NUCLEOTIDE SEQUENCE</scope>
    <source>
        <strain evidence="17">HLG_WM_MAG_09</strain>
    </source>
</reference>
<keyword evidence="8" id="KW-0805">Transcription regulation</keyword>
<dbReference type="PROSITE" id="PS51755">
    <property type="entry name" value="OMPR_PHOB"/>
    <property type="match status" value="1"/>
</dbReference>
<feature type="modified residue" description="4-aspartylphosphate" evidence="13">
    <location>
        <position position="52"/>
    </location>
</feature>
<feature type="domain" description="OmpR/PhoB-type" evidence="16">
    <location>
        <begin position="129"/>
        <end position="227"/>
    </location>
</feature>
<dbReference type="NCBIfam" id="TIGR02154">
    <property type="entry name" value="PhoB"/>
    <property type="match status" value="1"/>
</dbReference>
<dbReference type="CDD" id="cd00383">
    <property type="entry name" value="trans_reg_C"/>
    <property type="match status" value="1"/>
</dbReference>
<evidence type="ECO:0000256" key="3">
    <source>
        <dbReference type="ARBA" id="ARBA00022448"/>
    </source>
</evidence>
<keyword evidence="5 13" id="KW-0597">Phosphoprotein</keyword>
<dbReference type="PANTHER" id="PTHR48111">
    <property type="entry name" value="REGULATOR OF RPOS"/>
    <property type="match status" value="1"/>
</dbReference>
<dbReference type="GO" id="GO:0032993">
    <property type="term" value="C:protein-DNA complex"/>
    <property type="evidence" value="ECO:0007669"/>
    <property type="project" value="TreeGrafter"/>
</dbReference>
<keyword evidence="9 14" id="KW-0238">DNA-binding</keyword>
<dbReference type="SUPFAM" id="SSF46894">
    <property type="entry name" value="C-terminal effector domain of the bipartite response regulators"/>
    <property type="match status" value="1"/>
</dbReference>
<dbReference type="InterPro" id="IPR011006">
    <property type="entry name" value="CheY-like_superfamily"/>
</dbReference>
<dbReference type="EMBL" id="CACVAT010000377">
    <property type="protein sequence ID" value="CAA6823566.1"/>
    <property type="molecule type" value="Genomic_DNA"/>
</dbReference>
<proteinExistence type="predicted"/>
<dbReference type="Pfam" id="PF00486">
    <property type="entry name" value="Trans_reg_C"/>
    <property type="match status" value="1"/>
</dbReference>
<dbReference type="InterPro" id="IPR039420">
    <property type="entry name" value="WalR-like"/>
</dbReference>
<evidence type="ECO:0000256" key="2">
    <source>
        <dbReference type="ARBA" id="ARBA00013332"/>
    </source>
</evidence>
<dbReference type="GO" id="GO:0006817">
    <property type="term" value="P:phosphate ion transport"/>
    <property type="evidence" value="ECO:0007669"/>
    <property type="project" value="UniProtKB-KW"/>
</dbReference>
<dbReference type="FunFam" id="3.40.50.2300:FF:000001">
    <property type="entry name" value="DNA-binding response regulator PhoB"/>
    <property type="match status" value="1"/>
</dbReference>
<dbReference type="InterPro" id="IPR001789">
    <property type="entry name" value="Sig_transdc_resp-reg_receiver"/>
</dbReference>
<keyword evidence="11" id="KW-0804">Transcription</keyword>
<dbReference type="GO" id="GO:0000976">
    <property type="term" value="F:transcription cis-regulatory region binding"/>
    <property type="evidence" value="ECO:0007669"/>
    <property type="project" value="TreeGrafter"/>
</dbReference>
<dbReference type="Gene3D" id="6.10.250.690">
    <property type="match status" value="1"/>
</dbReference>
<keyword evidence="7" id="KW-0902">Two-component regulatory system</keyword>
<dbReference type="CDD" id="cd17618">
    <property type="entry name" value="REC_OmpR_PhoB"/>
    <property type="match status" value="1"/>
</dbReference>
<keyword evidence="6" id="KW-0592">Phosphate transport</keyword>
<evidence type="ECO:0000256" key="10">
    <source>
        <dbReference type="ARBA" id="ARBA00023159"/>
    </source>
</evidence>
<evidence type="ECO:0000256" key="6">
    <source>
        <dbReference type="ARBA" id="ARBA00022592"/>
    </source>
</evidence>
<dbReference type="AlphaFoldDB" id="A0A6S6U7N1"/>
<dbReference type="Pfam" id="PF00072">
    <property type="entry name" value="Response_reg"/>
    <property type="match status" value="1"/>
</dbReference>
<accession>A0A6S6U7N1</accession>
<evidence type="ECO:0000256" key="14">
    <source>
        <dbReference type="PROSITE-ProRule" id="PRU01091"/>
    </source>
</evidence>
<evidence type="ECO:0000256" key="11">
    <source>
        <dbReference type="ARBA" id="ARBA00023163"/>
    </source>
</evidence>
<protein>
    <recommendedName>
        <fullName evidence="2">Phosphate regulon transcriptional regulatory protein PhoB</fullName>
    </recommendedName>
</protein>
<evidence type="ECO:0000313" key="17">
    <source>
        <dbReference type="EMBL" id="CAA6823566.1"/>
    </source>
</evidence>
<evidence type="ECO:0000256" key="8">
    <source>
        <dbReference type="ARBA" id="ARBA00023015"/>
    </source>
</evidence>